<dbReference type="Pfam" id="PF14223">
    <property type="entry name" value="Retrotran_gag_2"/>
    <property type="match status" value="1"/>
</dbReference>
<reference evidence="6" key="1">
    <citation type="submission" date="2020-01" db="EMBL/GenBank/DDBJ databases">
        <authorList>
            <person name="Mishra B."/>
        </authorList>
    </citation>
    <scope>NUCLEOTIDE SEQUENCE [LARGE SCALE GENOMIC DNA]</scope>
</reference>
<dbReference type="GO" id="GO:0015074">
    <property type="term" value="P:DNA integration"/>
    <property type="evidence" value="ECO:0007669"/>
    <property type="project" value="InterPro"/>
</dbReference>
<dbReference type="InterPro" id="IPR057670">
    <property type="entry name" value="SH3_retrovirus"/>
</dbReference>
<dbReference type="InterPro" id="IPR013103">
    <property type="entry name" value="RVT_2"/>
</dbReference>
<keyword evidence="2" id="KW-0863">Zinc-finger</keyword>
<dbReference type="Pfam" id="PF25597">
    <property type="entry name" value="SH3_retrovirus"/>
    <property type="match status" value="1"/>
</dbReference>
<dbReference type="CDD" id="cd09272">
    <property type="entry name" value="RNase_HI_RT_Ty1"/>
    <property type="match status" value="1"/>
</dbReference>
<organism evidence="6 7">
    <name type="scientific">Microthlaspi erraticum</name>
    <dbReference type="NCBI Taxonomy" id="1685480"/>
    <lineage>
        <taxon>Eukaryota</taxon>
        <taxon>Viridiplantae</taxon>
        <taxon>Streptophyta</taxon>
        <taxon>Embryophyta</taxon>
        <taxon>Tracheophyta</taxon>
        <taxon>Spermatophyta</taxon>
        <taxon>Magnoliopsida</taxon>
        <taxon>eudicotyledons</taxon>
        <taxon>Gunneridae</taxon>
        <taxon>Pentapetalae</taxon>
        <taxon>rosids</taxon>
        <taxon>malvids</taxon>
        <taxon>Brassicales</taxon>
        <taxon>Brassicaceae</taxon>
        <taxon>Coluteocarpeae</taxon>
        <taxon>Microthlaspi</taxon>
    </lineage>
</organism>
<evidence type="ECO:0008006" key="8">
    <source>
        <dbReference type="Google" id="ProtNLM"/>
    </source>
</evidence>
<evidence type="ECO:0000259" key="4">
    <source>
        <dbReference type="PROSITE" id="PS50158"/>
    </source>
</evidence>
<dbReference type="PANTHER" id="PTHR47592:SF27">
    <property type="entry name" value="OS08G0421700 PROTEIN"/>
    <property type="match status" value="1"/>
</dbReference>
<dbReference type="Gene3D" id="3.30.420.10">
    <property type="entry name" value="Ribonuclease H-like superfamily/Ribonuclease H"/>
    <property type="match status" value="1"/>
</dbReference>
<evidence type="ECO:0000256" key="2">
    <source>
        <dbReference type="PROSITE-ProRule" id="PRU00047"/>
    </source>
</evidence>
<keyword evidence="1" id="KW-0064">Aspartyl protease</keyword>
<feature type="domain" description="CCHC-type" evidence="4">
    <location>
        <begin position="291"/>
        <end position="307"/>
    </location>
</feature>
<evidence type="ECO:0000256" key="3">
    <source>
        <dbReference type="SAM" id="MobiDB-lite"/>
    </source>
</evidence>
<protein>
    <recommendedName>
        <fullName evidence="8">Integrase catalytic domain-containing protein</fullName>
    </recommendedName>
</protein>
<evidence type="ECO:0000313" key="6">
    <source>
        <dbReference type="EMBL" id="CAA7049859.1"/>
    </source>
</evidence>
<dbReference type="PROSITE" id="PS50158">
    <property type="entry name" value="ZF_CCHC"/>
    <property type="match status" value="1"/>
</dbReference>
<dbReference type="InterPro" id="IPR054722">
    <property type="entry name" value="PolX-like_BBD"/>
</dbReference>
<feature type="domain" description="Integrase catalytic" evidence="5">
    <location>
        <begin position="450"/>
        <end position="542"/>
    </location>
</feature>
<keyword evidence="2" id="KW-0862">Zinc</keyword>
<dbReference type="InterPro" id="IPR001584">
    <property type="entry name" value="Integrase_cat-core"/>
</dbReference>
<dbReference type="InterPro" id="IPR043502">
    <property type="entry name" value="DNA/RNA_pol_sf"/>
</dbReference>
<proteinExistence type="predicted"/>
<dbReference type="SUPFAM" id="SSF56672">
    <property type="entry name" value="DNA/RNA polymerases"/>
    <property type="match status" value="1"/>
</dbReference>
<dbReference type="GO" id="GO:0003676">
    <property type="term" value="F:nucleic acid binding"/>
    <property type="evidence" value="ECO:0007669"/>
    <property type="project" value="InterPro"/>
</dbReference>
<evidence type="ECO:0000313" key="7">
    <source>
        <dbReference type="Proteomes" id="UP000467841"/>
    </source>
</evidence>
<keyword evidence="1" id="KW-0645">Protease</keyword>
<dbReference type="SUPFAM" id="SSF53098">
    <property type="entry name" value="Ribonuclease H-like"/>
    <property type="match status" value="1"/>
</dbReference>
<feature type="region of interest" description="Disordered" evidence="3">
    <location>
        <begin position="636"/>
        <end position="656"/>
    </location>
</feature>
<dbReference type="AlphaFoldDB" id="A0A6D2KDM3"/>
<dbReference type="OrthoDB" id="411615at2759"/>
<dbReference type="Pfam" id="PF07727">
    <property type="entry name" value="RVT_2"/>
    <property type="match status" value="1"/>
</dbReference>
<feature type="compositionally biased region" description="Polar residues" evidence="3">
    <location>
        <begin position="636"/>
        <end position="645"/>
    </location>
</feature>
<dbReference type="PROSITE" id="PS50994">
    <property type="entry name" value="INTEGRASE"/>
    <property type="match status" value="1"/>
</dbReference>
<keyword evidence="2" id="KW-0479">Metal-binding</keyword>
<dbReference type="GO" id="GO:0008270">
    <property type="term" value="F:zinc ion binding"/>
    <property type="evidence" value="ECO:0007669"/>
    <property type="project" value="UniProtKB-KW"/>
</dbReference>
<dbReference type="PANTHER" id="PTHR47592">
    <property type="entry name" value="PBF68 PROTEIN"/>
    <property type="match status" value="1"/>
</dbReference>
<dbReference type="Proteomes" id="UP000467841">
    <property type="component" value="Unassembled WGS sequence"/>
</dbReference>
<dbReference type="InterPro" id="IPR012337">
    <property type="entry name" value="RNaseH-like_sf"/>
</dbReference>
<comment type="caution">
    <text evidence="6">The sequence shown here is derived from an EMBL/GenBank/DDBJ whole genome shotgun (WGS) entry which is preliminary data.</text>
</comment>
<keyword evidence="1" id="KW-0378">Hydrolase</keyword>
<dbReference type="Pfam" id="PF22936">
    <property type="entry name" value="Pol_BBD"/>
    <property type="match status" value="1"/>
</dbReference>
<gene>
    <name evidence="6" type="ORF">MERR_LOCUS37094</name>
</gene>
<accession>A0A6D2KDM3</accession>
<keyword evidence="7" id="KW-1185">Reference proteome</keyword>
<evidence type="ECO:0000256" key="1">
    <source>
        <dbReference type="ARBA" id="ARBA00022750"/>
    </source>
</evidence>
<dbReference type="EMBL" id="CACVBM020001429">
    <property type="protein sequence ID" value="CAA7049859.1"/>
    <property type="molecule type" value="Genomic_DNA"/>
</dbReference>
<dbReference type="InterPro" id="IPR001878">
    <property type="entry name" value="Znf_CCHC"/>
</dbReference>
<evidence type="ECO:0000259" key="5">
    <source>
        <dbReference type="PROSITE" id="PS50994"/>
    </source>
</evidence>
<sequence>MSGTANGTNGTAGDQPAANVTGQLAALAAPTLPSNISAALSPDKFDGTNFKQWQQKMHFFLTTLNLAKYLVETKPEVPATQEANPDPRVHMTLENWNQGDFLCKGYIQSRLVDQLFNVYSEVKTSKELWEALDKKYKTFNVGSGKFAAAKFLNFVMVDSKPIMDQVHDLQMILQEISDEGMKICETFTVNCFIEKLPPGWADFKNYLAFKQKALTLANLVSRLQNESLKREKAEPVQTHDANVAEFRNKPKGRFNPNKGALNKVANQASTGFKKQAQAHQFPKKKSGFSGKCNHCGKVGHRGADCRSKAKEKNQANLTESDMVAVVTEANMVEENPALWWYDTGATTHICIDRQMFSTYQKSKGDDRLLMGNVSHSKIEGTGKVVLKMTSGRELTLNNVKHVPDMRKNLISGTLMSKHGFAINFESDQLILRKHGVFIGKGFVKDGLIKISDRGGEYDGPFNAFCQEKGIIHQTTAPYSPESNGVAERKNRTLKEMMNAMLQESGLPQNLWGEALLATNYILNKIPHKVTGKTPYELWKGSEPSYKYLKVWGCLAKVQVPPPKKVSIGPKTVDCIFIGYAHNSSAYRFLVHKSDIADIHANTIIESRNVSFFENIFPCKDRQKLKRTHDAIVPANEASTSGTSVNEAEENEVEPRRSKRVRKDKSFGEEYLVVFLCENEPRTYSEAMSTPEADLWKEAVNSEMDSILQNHTYIITDLPPGFKALGCRWIFKTKIKTDGAIDKYKARLVVQGFRQVEGLDFFDTYSPVTRITSIRILIAIASLRDLEIHQMDVKTAFLNGDLEEEIYMKQPEGFVTPGQEHKVCKLVKSLYGLKQAPKQWHEKFDHVMMSNGFSINECDKCIYVKNTPSGYVLLCLYVDDMLIMGSNKDIIQQTKNMLKGQFDMKDMGLADVILGIKITRTSEVDTQLHLTKNSGEAVSQVEYARVIGSLMYLTNCTRPDLAHAVNVLSRYTSNPGHTHWKAITRVLNYVRHTKSYGLHYGKEPAVLEGYSDANWISDSKNSKSTSGYVFTLGGAAISWKSSKQTLLARSTMESEFIALDKAAEEAEWLRNFLEDIPMWEKPVPALRIHCDSQSAIARALNTLYNGKSRHIRRRHKTIRHLITTGVISVDYIKSADNLADPFTKGLTRDQVLKSSKGMGLLPMTKEDV</sequence>
<name>A0A6D2KDM3_9BRAS</name>
<dbReference type="InterPro" id="IPR036397">
    <property type="entry name" value="RNaseH_sf"/>
</dbReference>
<dbReference type="GO" id="GO:0004190">
    <property type="term" value="F:aspartic-type endopeptidase activity"/>
    <property type="evidence" value="ECO:0007669"/>
    <property type="project" value="UniProtKB-KW"/>
</dbReference>